<keyword evidence="2" id="KW-1185">Reference proteome</keyword>
<protein>
    <submittedName>
        <fullName evidence="1">Uncharacterized protein</fullName>
    </submittedName>
</protein>
<evidence type="ECO:0000313" key="1">
    <source>
        <dbReference type="EMBL" id="KAG2215525.1"/>
    </source>
</evidence>
<gene>
    <name evidence="1" type="ORF">INT46_006785</name>
</gene>
<proteinExistence type="predicted"/>
<accession>A0A8H7VCN3</accession>
<evidence type="ECO:0000313" key="2">
    <source>
        <dbReference type="Proteomes" id="UP000650833"/>
    </source>
</evidence>
<dbReference type="AlphaFoldDB" id="A0A8H7VCN3"/>
<dbReference type="Proteomes" id="UP000650833">
    <property type="component" value="Unassembled WGS sequence"/>
</dbReference>
<dbReference type="EMBL" id="JAEPRC010000007">
    <property type="protein sequence ID" value="KAG2215525.1"/>
    <property type="molecule type" value="Genomic_DNA"/>
</dbReference>
<name>A0A8H7VCN3_9FUNG</name>
<comment type="caution">
    <text evidence="1">The sequence shown here is derived from an EMBL/GenBank/DDBJ whole genome shotgun (WGS) entry which is preliminary data.</text>
</comment>
<organism evidence="1 2">
    <name type="scientific">Mucor plumbeus</name>
    <dbReference type="NCBI Taxonomy" id="97098"/>
    <lineage>
        <taxon>Eukaryota</taxon>
        <taxon>Fungi</taxon>
        <taxon>Fungi incertae sedis</taxon>
        <taxon>Mucoromycota</taxon>
        <taxon>Mucoromycotina</taxon>
        <taxon>Mucoromycetes</taxon>
        <taxon>Mucorales</taxon>
        <taxon>Mucorineae</taxon>
        <taxon>Mucoraceae</taxon>
        <taxon>Mucor</taxon>
    </lineage>
</organism>
<reference evidence="1" key="1">
    <citation type="submission" date="2020-12" db="EMBL/GenBank/DDBJ databases">
        <title>Metabolic potential, ecology and presence of endohyphal bacteria is reflected in genomic diversity of Mucoromycotina.</title>
        <authorList>
            <person name="Muszewska A."/>
            <person name="Okrasinska A."/>
            <person name="Steczkiewicz K."/>
            <person name="Drgas O."/>
            <person name="Orlowska M."/>
            <person name="Perlinska-Lenart U."/>
            <person name="Aleksandrzak-Piekarczyk T."/>
            <person name="Szatraj K."/>
            <person name="Zielenkiewicz U."/>
            <person name="Pilsyk S."/>
            <person name="Malc E."/>
            <person name="Mieczkowski P."/>
            <person name="Kruszewska J.S."/>
            <person name="Biernat P."/>
            <person name="Pawlowska J."/>
        </authorList>
    </citation>
    <scope>NUCLEOTIDE SEQUENCE</scope>
    <source>
        <strain evidence="1">CBS 226.32</strain>
    </source>
</reference>
<sequence>MTPAEVKGIMGTEVTTENLSNSQGSAARILNSQLKIDTSSSGVSTVRIHSMQSSCYSSQEFNFFFIQKNYLIMVI</sequence>